<dbReference type="GO" id="GO:0004803">
    <property type="term" value="F:transposase activity"/>
    <property type="evidence" value="ECO:0007669"/>
    <property type="project" value="InterPro"/>
</dbReference>
<sequence length="233" mass="26967">MAAKNSVKEFVDRGIYHIYNRGVEKRIIFIDDQDRAVFLSYLKTYLLPKDDAALRAILANPTSSSKQKDQTLKLLRLNNFADSITLLAYCLMPNHFHLLVKQTEATTIDRFMNSFGVRYSMYFNRKYRRVGPLFQGLYKAVLVTTDEQLLHLTRYIHRNPIALASQDTLLQNYNYSSYPQYLGLTPTAWVHSEDILGYFQKSGRRGYQKFVEGISEETYAPLIVHACLDDEGL</sequence>
<evidence type="ECO:0000313" key="3">
    <source>
        <dbReference type="Proteomes" id="UP000176409"/>
    </source>
</evidence>
<reference evidence="2 3" key="1">
    <citation type="journal article" date="2016" name="Nat. Commun.">
        <title>Thousands of microbial genomes shed light on interconnected biogeochemical processes in an aquifer system.</title>
        <authorList>
            <person name="Anantharaman K."/>
            <person name="Brown C.T."/>
            <person name="Hug L.A."/>
            <person name="Sharon I."/>
            <person name="Castelle C.J."/>
            <person name="Probst A.J."/>
            <person name="Thomas B.C."/>
            <person name="Singh A."/>
            <person name="Wilkins M.J."/>
            <person name="Karaoz U."/>
            <person name="Brodie E.L."/>
            <person name="Williams K.H."/>
            <person name="Hubbard S.S."/>
            <person name="Banfield J.F."/>
        </authorList>
    </citation>
    <scope>NUCLEOTIDE SEQUENCE [LARGE SCALE GENOMIC DNA]</scope>
</reference>
<name>A0A1F6B147_9BACT</name>
<organism evidence="2 3">
    <name type="scientific">Candidatus Gottesmanbacteria bacterium RIFCSPLOWO2_01_FULL_49_10</name>
    <dbReference type="NCBI Taxonomy" id="1798396"/>
    <lineage>
        <taxon>Bacteria</taxon>
        <taxon>Candidatus Gottesmaniibacteriota</taxon>
    </lineage>
</organism>
<dbReference type="Gene3D" id="3.30.70.1290">
    <property type="entry name" value="Transposase IS200-like"/>
    <property type="match status" value="1"/>
</dbReference>
<gene>
    <name evidence="2" type="ORF">A2973_05540</name>
</gene>
<dbReference type="AlphaFoldDB" id="A0A1F6B147"/>
<dbReference type="InterPro" id="IPR036515">
    <property type="entry name" value="Transposase_17_sf"/>
</dbReference>
<feature type="domain" description="Transposase IS200-like" evidence="1">
    <location>
        <begin position="11"/>
        <end position="159"/>
    </location>
</feature>
<dbReference type="PANTHER" id="PTHR34322">
    <property type="entry name" value="TRANSPOSASE, Y1_TNP DOMAIN-CONTAINING"/>
    <property type="match status" value="1"/>
</dbReference>
<dbReference type="EMBL" id="MFJZ01000011">
    <property type="protein sequence ID" value="OGG30636.1"/>
    <property type="molecule type" value="Genomic_DNA"/>
</dbReference>
<dbReference type="Proteomes" id="UP000176409">
    <property type="component" value="Unassembled WGS sequence"/>
</dbReference>
<dbReference type="InterPro" id="IPR002686">
    <property type="entry name" value="Transposase_17"/>
</dbReference>
<comment type="caution">
    <text evidence="2">The sequence shown here is derived from an EMBL/GenBank/DDBJ whole genome shotgun (WGS) entry which is preliminary data.</text>
</comment>
<dbReference type="GO" id="GO:0003677">
    <property type="term" value="F:DNA binding"/>
    <property type="evidence" value="ECO:0007669"/>
    <property type="project" value="InterPro"/>
</dbReference>
<dbReference type="GO" id="GO:0006313">
    <property type="term" value="P:DNA transposition"/>
    <property type="evidence" value="ECO:0007669"/>
    <property type="project" value="InterPro"/>
</dbReference>
<evidence type="ECO:0000313" key="2">
    <source>
        <dbReference type="EMBL" id="OGG30636.1"/>
    </source>
</evidence>
<dbReference type="PANTHER" id="PTHR34322:SF2">
    <property type="entry name" value="TRANSPOSASE IS200-LIKE DOMAIN-CONTAINING PROTEIN"/>
    <property type="match status" value="1"/>
</dbReference>
<dbReference type="SUPFAM" id="SSF143422">
    <property type="entry name" value="Transposase IS200-like"/>
    <property type="match status" value="1"/>
</dbReference>
<proteinExistence type="predicted"/>
<protein>
    <recommendedName>
        <fullName evidence="1">Transposase IS200-like domain-containing protein</fullName>
    </recommendedName>
</protein>
<evidence type="ECO:0000259" key="1">
    <source>
        <dbReference type="SMART" id="SM01321"/>
    </source>
</evidence>
<dbReference type="SMART" id="SM01321">
    <property type="entry name" value="Y1_Tnp"/>
    <property type="match status" value="1"/>
</dbReference>
<accession>A0A1F6B147</accession>
<dbReference type="Pfam" id="PF01797">
    <property type="entry name" value="Y1_Tnp"/>
    <property type="match status" value="1"/>
</dbReference>